<keyword evidence="2" id="KW-1185">Reference proteome</keyword>
<dbReference type="Proteomes" id="UP000255265">
    <property type="component" value="Unassembled WGS sequence"/>
</dbReference>
<gene>
    <name evidence="1" type="ORF">DFR41_104222</name>
</gene>
<sequence>MSGVQHNAHEAAARIAARAAALPGAVRREMLVQGGRVAVRMRELAPKAQSLLANSIRPVLEGDTVAIRPAMPYAGWRERGTRPGPIPRFEDPAATDLVRWLERRAFAGTRTPRRGSRAAAGRSRELRDRYEGLAWHIRRRGTQATPFVEPTARELAGSVAQALRRVVLASSGAGGTS</sequence>
<evidence type="ECO:0000313" key="1">
    <source>
        <dbReference type="EMBL" id="RDI25166.1"/>
    </source>
</evidence>
<reference evidence="1 2" key="1">
    <citation type="submission" date="2018-07" db="EMBL/GenBank/DDBJ databases">
        <title>Genomic Encyclopedia of Type Strains, Phase IV (KMG-IV): sequencing the most valuable type-strain genomes for metagenomic binning, comparative biology and taxonomic classification.</title>
        <authorList>
            <person name="Goeker M."/>
        </authorList>
    </citation>
    <scope>NUCLEOTIDE SEQUENCE [LARGE SCALE GENOMIC DNA]</scope>
    <source>
        <strain evidence="1 2">DSM 21352</strain>
    </source>
</reference>
<protein>
    <submittedName>
        <fullName evidence="1">Uncharacterized protein</fullName>
    </submittedName>
</protein>
<comment type="caution">
    <text evidence="1">The sequence shown here is derived from an EMBL/GenBank/DDBJ whole genome shotgun (WGS) entry which is preliminary data.</text>
</comment>
<name>A0A370FFH1_9BURK</name>
<dbReference type="OrthoDB" id="10008290at2"/>
<organism evidence="1 2">
    <name type="scientific">Pseudacidovorax intermedius</name>
    <dbReference type="NCBI Taxonomy" id="433924"/>
    <lineage>
        <taxon>Bacteria</taxon>
        <taxon>Pseudomonadati</taxon>
        <taxon>Pseudomonadota</taxon>
        <taxon>Betaproteobacteria</taxon>
        <taxon>Burkholderiales</taxon>
        <taxon>Comamonadaceae</taxon>
        <taxon>Pseudacidovorax</taxon>
    </lineage>
</organism>
<proteinExistence type="predicted"/>
<dbReference type="RefSeq" id="WP_114803003.1">
    <property type="nucleotide sequence ID" value="NZ_QQAV01000004.1"/>
</dbReference>
<dbReference type="AlphaFoldDB" id="A0A370FFH1"/>
<dbReference type="EMBL" id="QQAV01000004">
    <property type="protein sequence ID" value="RDI25166.1"/>
    <property type="molecule type" value="Genomic_DNA"/>
</dbReference>
<accession>A0A370FFH1</accession>
<evidence type="ECO:0000313" key="2">
    <source>
        <dbReference type="Proteomes" id="UP000255265"/>
    </source>
</evidence>